<name>A0ABS5S2Y7_9FLAO</name>
<evidence type="ECO:0000313" key="3">
    <source>
        <dbReference type="Proteomes" id="UP001297092"/>
    </source>
</evidence>
<dbReference type="RefSeq" id="WP_214112219.1">
    <property type="nucleotide sequence ID" value="NZ_JAHCTB010000002.1"/>
</dbReference>
<gene>
    <name evidence="2" type="ORF">KIV10_04010</name>
</gene>
<sequence length="338" mass="37012">MKKILFLLGIMGSFSMNAQENLEDLLASGIADAQRFATGYISPAAEAMIYNTSNGWVQSAEVKSFLKFDIALVVNGTFVDDSQKTFILNTSEYNNLQFSDGSTTKEVATAFGENDPDISVFAEVKNGPFTQQVEFNLPQGLASANLNILPAAFLQARLGILKATELKVRYFPKIEQQDVEVGIFGLGIQHEVTQWLPAEKVFPIAVSGFVGYNNLSGNYDFTESEIIDGDNQQFDVKQNSWIFQLQASTKWPIFNLYGGLGYVTGTSNFDVLGTYRVRAGIPLLETTSEFNNPFSVKTKVSGVRGSLGASLQLGFVGLHADYNFAEYDNASVGLHFGI</sequence>
<dbReference type="InterPro" id="IPR046495">
    <property type="entry name" value="DUF6588"/>
</dbReference>
<keyword evidence="1" id="KW-0732">Signal</keyword>
<reference evidence="2 3" key="1">
    <citation type="submission" date="2021-05" db="EMBL/GenBank/DDBJ databases">
        <title>Aequorivita echinoideorum JCM 30378 genome.</title>
        <authorList>
            <person name="Zhang H."/>
            <person name="Li C."/>
        </authorList>
    </citation>
    <scope>NUCLEOTIDE SEQUENCE [LARGE SCALE GENOMIC DNA]</scope>
    <source>
        <strain evidence="2 3">JCM30378</strain>
    </source>
</reference>
<comment type="caution">
    <text evidence="2">The sequence shown here is derived from an EMBL/GenBank/DDBJ whole genome shotgun (WGS) entry which is preliminary data.</text>
</comment>
<dbReference type="Proteomes" id="UP001297092">
    <property type="component" value="Unassembled WGS sequence"/>
</dbReference>
<evidence type="ECO:0000313" key="2">
    <source>
        <dbReference type="EMBL" id="MBT0607338.1"/>
    </source>
</evidence>
<feature type="chain" id="PRO_5046229248" description="MetA-pathway of phenol degradation" evidence="1">
    <location>
        <begin position="19"/>
        <end position="338"/>
    </location>
</feature>
<keyword evidence="3" id="KW-1185">Reference proteome</keyword>
<feature type="signal peptide" evidence="1">
    <location>
        <begin position="1"/>
        <end position="18"/>
    </location>
</feature>
<dbReference type="Pfam" id="PF20230">
    <property type="entry name" value="DUF6588"/>
    <property type="match status" value="1"/>
</dbReference>
<evidence type="ECO:0008006" key="4">
    <source>
        <dbReference type="Google" id="ProtNLM"/>
    </source>
</evidence>
<accession>A0ABS5S2Y7</accession>
<proteinExistence type="predicted"/>
<dbReference type="EMBL" id="JAHCTB010000002">
    <property type="protein sequence ID" value="MBT0607338.1"/>
    <property type="molecule type" value="Genomic_DNA"/>
</dbReference>
<organism evidence="2 3">
    <name type="scientific">Aequorivita echinoideorum</name>
    <dbReference type="NCBI Taxonomy" id="1549647"/>
    <lineage>
        <taxon>Bacteria</taxon>
        <taxon>Pseudomonadati</taxon>
        <taxon>Bacteroidota</taxon>
        <taxon>Flavobacteriia</taxon>
        <taxon>Flavobacteriales</taxon>
        <taxon>Flavobacteriaceae</taxon>
        <taxon>Aequorivita</taxon>
    </lineage>
</organism>
<protein>
    <recommendedName>
        <fullName evidence="4">MetA-pathway of phenol degradation</fullName>
    </recommendedName>
</protein>
<evidence type="ECO:0000256" key="1">
    <source>
        <dbReference type="SAM" id="SignalP"/>
    </source>
</evidence>